<protein>
    <submittedName>
        <fullName evidence="4">L,D-transpeptidase family protein</fullName>
    </submittedName>
</protein>
<dbReference type="PROSITE" id="PS52029">
    <property type="entry name" value="LD_TPASE"/>
    <property type="match status" value="1"/>
</dbReference>
<dbReference type="InterPro" id="IPR052905">
    <property type="entry name" value="LD-transpeptidase_YkuD-like"/>
</dbReference>
<evidence type="ECO:0000256" key="1">
    <source>
        <dbReference type="PROSITE-ProRule" id="PRU01373"/>
    </source>
</evidence>
<dbReference type="PANTHER" id="PTHR41533">
    <property type="entry name" value="L,D-TRANSPEPTIDASE HI_1667-RELATED"/>
    <property type="match status" value="1"/>
</dbReference>
<dbReference type="PANTHER" id="PTHR41533:SF2">
    <property type="entry name" value="BLR7131 PROTEIN"/>
    <property type="match status" value="1"/>
</dbReference>
<sequence length="588" mass="67138">MKSLFHSAFLTTLLCWLCGLTLLASATSCSQEQKAKVQEALPGVLTGNQGPQPTLDSVYVARQMLAEPAFKSQLDWAKKFYKARDYRLGWFKNHEVVPQAKKLLEVINQAGDEGLDPQKYKIKNFDKLFAELDKARGDTTQRNSLEKQIDVALSGTYFTWASDFYRGTVNPREVKNIDWDVKRNKIKLHKALMTILQERESTYPYYEFEPLHPEYDRLKKALAEYRTIQRNGGWPTLPAGTKLKPGDTSPAVALLRRRLLDEPGTPAQDVATPVQTVANNGPSNGPAPAPAAQQYDSELVAAVKKFQQQTGQRTDGVVGGETLRLLNIPLDKRIDQIVLNMERWRWIPKRFEQNYLLVNIPDYKLHVVEEGKEVMNMNVIVGKTLNATPVFSDKVEYVVLAPYWNVPFSIIDKEMRPKLVANPQAYLDRLDMEVVKGWGAKATPIDPTTVDWANLTQANWKYTLRRRPGPKNDLGDVKFIFPNSNDIYLHDTPHDELFSQTKRNFSHGCVRVAEPIKLATYLLRNKPGYDENTILSTIGERQEKYITLPEKLPVYLVYFTAWVDDAGHLNFRDDIYGHDKNLAKEYFN</sequence>
<dbReference type="CDD" id="cd16913">
    <property type="entry name" value="YkuD_like"/>
    <property type="match status" value="1"/>
</dbReference>
<accession>A0ABS6X0P5</accession>
<feature type="active site" description="Nucleophile" evidence="1">
    <location>
        <position position="509"/>
    </location>
</feature>
<feature type="chain" id="PRO_5045403802" evidence="2">
    <location>
        <begin position="27"/>
        <end position="588"/>
    </location>
</feature>
<dbReference type="Pfam" id="PF20142">
    <property type="entry name" value="Scaffold"/>
    <property type="match status" value="1"/>
</dbReference>
<feature type="signal peptide" evidence="2">
    <location>
        <begin position="1"/>
        <end position="26"/>
    </location>
</feature>
<dbReference type="InterPro" id="IPR005490">
    <property type="entry name" value="LD_TPept_cat_dom"/>
</dbReference>
<evidence type="ECO:0000259" key="3">
    <source>
        <dbReference type="PROSITE" id="PS52029"/>
    </source>
</evidence>
<proteinExistence type="predicted"/>
<dbReference type="Pfam" id="PF03734">
    <property type="entry name" value="YkuD"/>
    <property type="match status" value="1"/>
</dbReference>
<comment type="caution">
    <text evidence="4">The sequence shown here is derived from an EMBL/GenBank/DDBJ whole genome shotgun (WGS) entry which is preliminary data.</text>
</comment>
<dbReference type="PROSITE" id="PS51257">
    <property type="entry name" value="PROKAR_LIPOPROTEIN"/>
    <property type="match status" value="1"/>
</dbReference>
<gene>
    <name evidence="4" type="ORF">KYK14_12655</name>
</gene>
<organism evidence="4 5">
    <name type="scientific">Hymenobacter profundi</name>
    <dbReference type="NCBI Taxonomy" id="1982110"/>
    <lineage>
        <taxon>Bacteria</taxon>
        <taxon>Pseudomonadati</taxon>
        <taxon>Bacteroidota</taxon>
        <taxon>Cytophagia</taxon>
        <taxon>Cytophagales</taxon>
        <taxon>Hymenobacteraceae</taxon>
        <taxon>Hymenobacter</taxon>
    </lineage>
</organism>
<feature type="domain" description="L,D-TPase catalytic" evidence="3">
    <location>
        <begin position="354"/>
        <end position="538"/>
    </location>
</feature>
<dbReference type="Proteomes" id="UP000826188">
    <property type="component" value="Unassembled WGS sequence"/>
</dbReference>
<comment type="pathway">
    <text evidence="1">Cell wall biogenesis; peptidoglycan biosynthesis.</text>
</comment>
<keyword evidence="5" id="KW-1185">Reference proteome</keyword>
<dbReference type="Pfam" id="PF01471">
    <property type="entry name" value="PG_binding_1"/>
    <property type="match status" value="1"/>
</dbReference>
<keyword evidence="2" id="KW-0732">Signal</keyword>
<dbReference type="RefSeq" id="WP_219159236.1">
    <property type="nucleotide sequence ID" value="NZ_JAHWGL010000050.1"/>
</dbReference>
<evidence type="ECO:0000313" key="5">
    <source>
        <dbReference type="Proteomes" id="UP000826188"/>
    </source>
</evidence>
<dbReference type="InterPro" id="IPR002477">
    <property type="entry name" value="Peptidoglycan-bd-like"/>
</dbReference>
<evidence type="ECO:0000313" key="4">
    <source>
        <dbReference type="EMBL" id="MBW3129406.1"/>
    </source>
</evidence>
<dbReference type="InterPro" id="IPR045380">
    <property type="entry name" value="LD_TPept_scaffold_dom"/>
</dbReference>
<reference evidence="4 5" key="1">
    <citation type="submission" date="2021-07" db="EMBL/GenBank/DDBJ databases">
        <title>Hymenobacter profundi sp. nov., isolated from deep-sea water.</title>
        <authorList>
            <person name="Kim M.K."/>
        </authorList>
    </citation>
    <scope>NUCLEOTIDE SEQUENCE [LARGE SCALE GENOMIC DNA]</scope>
    <source>
        <strain evidence="4 5">M2</strain>
    </source>
</reference>
<name>A0ABS6X0P5_9BACT</name>
<keyword evidence="1" id="KW-0573">Peptidoglycan synthesis</keyword>
<dbReference type="EMBL" id="JAHWGL010000050">
    <property type="protein sequence ID" value="MBW3129406.1"/>
    <property type="molecule type" value="Genomic_DNA"/>
</dbReference>
<feature type="active site" description="Proton donor/acceptor" evidence="1">
    <location>
        <position position="490"/>
    </location>
</feature>
<keyword evidence="1" id="KW-0961">Cell wall biogenesis/degradation</keyword>
<evidence type="ECO:0000256" key="2">
    <source>
        <dbReference type="SAM" id="SignalP"/>
    </source>
</evidence>
<keyword evidence="1" id="KW-0133">Cell shape</keyword>